<reference evidence="3" key="2">
    <citation type="submission" date="2025-08" db="UniProtKB">
        <authorList>
            <consortium name="RefSeq"/>
        </authorList>
    </citation>
    <scope>IDENTIFICATION</scope>
</reference>
<feature type="region of interest" description="Disordered" evidence="1">
    <location>
        <begin position="173"/>
        <end position="192"/>
    </location>
</feature>
<dbReference type="GeneID" id="136077029"/>
<keyword evidence="2" id="KW-1185">Reference proteome</keyword>
<evidence type="ECO:0000313" key="2">
    <source>
        <dbReference type="Proteomes" id="UP001652625"/>
    </source>
</evidence>
<evidence type="ECO:0000256" key="1">
    <source>
        <dbReference type="SAM" id="MobiDB-lite"/>
    </source>
</evidence>
<dbReference type="Proteomes" id="UP001652625">
    <property type="component" value="Chromosome 02"/>
</dbReference>
<organism evidence="2 3">
    <name type="scientific">Hydra vulgaris</name>
    <name type="common">Hydra</name>
    <name type="synonym">Hydra attenuata</name>
    <dbReference type="NCBI Taxonomy" id="6087"/>
    <lineage>
        <taxon>Eukaryota</taxon>
        <taxon>Metazoa</taxon>
        <taxon>Cnidaria</taxon>
        <taxon>Hydrozoa</taxon>
        <taxon>Hydroidolina</taxon>
        <taxon>Anthoathecata</taxon>
        <taxon>Aplanulata</taxon>
        <taxon>Hydridae</taxon>
        <taxon>Hydra</taxon>
    </lineage>
</organism>
<name>A0ABM4BEP0_HYDVU</name>
<protein>
    <submittedName>
        <fullName evidence="3">Uncharacterized protein LOC136077029</fullName>
    </submittedName>
</protein>
<reference evidence="2" key="1">
    <citation type="submission" date="2025-05" db="UniProtKB">
        <authorList>
            <consortium name="RefSeq"/>
        </authorList>
    </citation>
    <scope>NUCLEOTIDE SEQUENCE [LARGE SCALE GENOMIC DNA]</scope>
</reference>
<proteinExistence type="predicted"/>
<gene>
    <name evidence="3" type="primary">LOC136077029</name>
</gene>
<accession>A0ABM4BEP0</accession>
<dbReference type="RefSeq" id="XP_065647430.1">
    <property type="nucleotide sequence ID" value="XM_065791358.1"/>
</dbReference>
<evidence type="ECO:0000313" key="3">
    <source>
        <dbReference type="RefSeq" id="XP_065647430.1"/>
    </source>
</evidence>
<sequence>MINMNHFEKWELESDLKAAKSKSASEKSTATGFGIGIAAQLGVRKKSVDDKKVNLTNLKRNKHEIINAELSMSSDKNISKTIDKKRIKLNSQGNIPYKVSSLVELNKRKNPQSVVKELNEKHNRMTQSHSIKQQEKFSSWNIKNTEINKNIENKVNNRMVTKNEIDFKNIKTAEKSSSNTKSESKSTENFKKTGLNIKSMSKTDLNQTNHFESNLFIKELSSPKKSINSPSFTFKPATNNAASQTESSDSLLIMNNKLDLKVKFKVVLHHDRILNRQLNELFSSKGESLSNFFTKIINDMSARRRSVESINDKCFISLNSRFAAFITMDLSKLELIPEEESTNDCEPVRIYTVIDHKNYQFHIKNNYLLPDILVTRLYPR</sequence>
<feature type="compositionally biased region" description="Basic and acidic residues" evidence="1">
    <location>
        <begin position="182"/>
        <end position="191"/>
    </location>
</feature>